<sequence>MSFFIRPLVPASPPMPDAPPCRPPRSAAARSRRALLQPALLLVAGLFGGPPALQAQGASAPAAAASAPVPEVRTARAKPVAAGAPLRLPARTEPIEEARLYARSSGTLVERRVDLGDRVAAGALLARIAAPEVDQALASARAGLGQAQARERLAQLNLDRSRPLVEQNFLSAVRLDELNAALEVARADTAAAQAEVRRLEAVQGFQQVRAPFAGTIVERAVERGDRVSADGANSSPALFRLARLDALRVVVEVPQAAAATLQPGRPAELRFAEFPGEVFKARVERLAGRIDPASGAMRVELKLPNPGQRLPAGLRGELDLAADAAQPGVTVPGNAVLLRGGQPHVATVDGDSRLRFVPVQVERTAGREVLLRRGLAPGQTVVINVNALLQDGSRVKVAAP</sequence>
<dbReference type="Proteomes" id="UP000586093">
    <property type="component" value="Unassembled WGS sequence"/>
</dbReference>
<dbReference type="Pfam" id="PF25917">
    <property type="entry name" value="BSH_RND"/>
    <property type="match status" value="1"/>
</dbReference>
<accession>A0A839HSX8</accession>
<dbReference type="GO" id="GO:0015562">
    <property type="term" value="F:efflux transmembrane transporter activity"/>
    <property type="evidence" value="ECO:0007669"/>
    <property type="project" value="TreeGrafter"/>
</dbReference>
<comment type="similarity">
    <text evidence="1">Belongs to the membrane fusion protein (MFP) (TC 8.A.1) family.</text>
</comment>
<dbReference type="PANTHER" id="PTHR30469">
    <property type="entry name" value="MULTIDRUG RESISTANCE PROTEIN MDTA"/>
    <property type="match status" value="1"/>
</dbReference>
<dbReference type="EMBL" id="JACIVI010000001">
    <property type="protein sequence ID" value="MBB1160974.1"/>
    <property type="molecule type" value="Genomic_DNA"/>
</dbReference>
<evidence type="ECO:0000256" key="1">
    <source>
        <dbReference type="ARBA" id="ARBA00009477"/>
    </source>
</evidence>
<comment type="caution">
    <text evidence="5">The sequence shown here is derived from an EMBL/GenBank/DDBJ whole genome shotgun (WGS) entry which is preliminary data.</text>
</comment>
<protein>
    <submittedName>
        <fullName evidence="5">Efflux RND transporter periplasmic adaptor subunit</fullName>
    </submittedName>
</protein>
<evidence type="ECO:0000313" key="6">
    <source>
        <dbReference type="Proteomes" id="UP000586093"/>
    </source>
</evidence>
<evidence type="ECO:0000313" key="5">
    <source>
        <dbReference type="EMBL" id="MBB1160974.1"/>
    </source>
</evidence>
<dbReference type="Gene3D" id="2.40.420.20">
    <property type="match status" value="1"/>
</dbReference>
<dbReference type="InterPro" id="IPR058792">
    <property type="entry name" value="Beta-barrel_RND_2"/>
</dbReference>
<name>A0A839HSX8_9BURK</name>
<keyword evidence="2" id="KW-0175">Coiled coil</keyword>
<dbReference type="Gene3D" id="2.40.30.170">
    <property type="match status" value="1"/>
</dbReference>
<dbReference type="SUPFAM" id="SSF111369">
    <property type="entry name" value="HlyD-like secretion proteins"/>
    <property type="match status" value="1"/>
</dbReference>
<dbReference type="NCBIfam" id="TIGR01730">
    <property type="entry name" value="RND_mfp"/>
    <property type="match status" value="1"/>
</dbReference>
<dbReference type="RefSeq" id="WP_182661385.1">
    <property type="nucleotide sequence ID" value="NZ_JACIVI010000001.1"/>
</dbReference>
<keyword evidence="6" id="KW-1185">Reference proteome</keyword>
<dbReference type="AlphaFoldDB" id="A0A839HSX8"/>
<evidence type="ECO:0000259" key="4">
    <source>
        <dbReference type="Pfam" id="PF25954"/>
    </source>
</evidence>
<dbReference type="Gene3D" id="2.40.50.100">
    <property type="match status" value="1"/>
</dbReference>
<dbReference type="InterPro" id="IPR058625">
    <property type="entry name" value="MdtA-like_BSH"/>
</dbReference>
<dbReference type="PANTHER" id="PTHR30469:SF37">
    <property type="entry name" value="RAGD PROTEIN"/>
    <property type="match status" value="1"/>
</dbReference>
<evidence type="ECO:0000256" key="2">
    <source>
        <dbReference type="SAM" id="Coils"/>
    </source>
</evidence>
<dbReference type="Pfam" id="PF25954">
    <property type="entry name" value="Beta-barrel_RND_2"/>
    <property type="match status" value="1"/>
</dbReference>
<organism evidence="5 6">
    <name type="scientific">Aquariibacter albus</name>
    <dbReference type="NCBI Taxonomy" id="2759899"/>
    <lineage>
        <taxon>Bacteria</taxon>
        <taxon>Pseudomonadati</taxon>
        <taxon>Pseudomonadota</taxon>
        <taxon>Betaproteobacteria</taxon>
        <taxon>Burkholderiales</taxon>
        <taxon>Sphaerotilaceae</taxon>
        <taxon>Aquariibacter</taxon>
    </lineage>
</organism>
<feature type="domain" description="CusB-like beta-barrel" evidence="4">
    <location>
        <begin position="249"/>
        <end position="322"/>
    </location>
</feature>
<dbReference type="InterPro" id="IPR006143">
    <property type="entry name" value="RND_pump_MFP"/>
</dbReference>
<reference evidence="5 6" key="1">
    <citation type="submission" date="2020-08" db="EMBL/GenBank/DDBJ databases">
        <title>Aquariorum lacteus gen. nov., sp. nov., a new member of the family Comamonadaceae, isolated from freshwater aquarium.</title>
        <authorList>
            <person name="Chun S.-J."/>
        </authorList>
    </citation>
    <scope>NUCLEOTIDE SEQUENCE [LARGE SCALE GENOMIC DNA]</scope>
    <source>
        <strain evidence="5 6">SJAQ100</strain>
    </source>
</reference>
<evidence type="ECO:0000259" key="3">
    <source>
        <dbReference type="Pfam" id="PF25917"/>
    </source>
</evidence>
<feature type="coiled-coil region" evidence="2">
    <location>
        <begin position="175"/>
        <end position="202"/>
    </location>
</feature>
<dbReference type="GO" id="GO:1990281">
    <property type="term" value="C:efflux pump complex"/>
    <property type="evidence" value="ECO:0007669"/>
    <property type="project" value="TreeGrafter"/>
</dbReference>
<feature type="domain" description="Multidrug resistance protein MdtA-like barrel-sandwich hybrid" evidence="3">
    <location>
        <begin position="98"/>
        <end position="232"/>
    </location>
</feature>
<gene>
    <name evidence="5" type="ORF">H4F90_03145</name>
</gene>
<proteinExistence type="inferred from homology"/>
<dbReference type="Gene3D" id="1.10.287.470">
    <property type="entry name" value="Helix hairpin bin"/>
    <property type="match status" value="1"/>
</dbReference>